<evidence type="ECO:0000259" key="5">
    <source>
        <dbReference type="PROSITE" id="PS01124"/>
    </source>
</evidence>
<dbReference type="InterPro" id="IPR009594">
    <property type="entry name" value="Tscrpt_reg_HTH_AraC_N"/>
</dbReference>
<dbReference type="InterPro" id="IPR009057">
    <property type="entry name" value="Homeodomain-like_sf"/>
</dbReference>
<dbReference type="Proteomes" id="UP000049983">
    <property type="component" value="Unassembled WGS sequence"/>
</dbReference>
<dbReference type="InterPro" id="IPR018062">
    <property type="entry name" value="HTH_AraC-typ_CS"/>
</dbReference>
<protein>
    <submittedName>
        <fullName evidence="6">Regulatory protein SoxS</fullName>
    </submittedName>
</protein>
<dbReference type="OrthoDB" id="9802263at2"/>
<keyword evidence="3" id="KW-0804">Transcription</keyword>
<dbReference type="SUPFAM" id="SSF46689">
    <property type="entry name" value="Homeodomain-like"/>
    <property type="match status" value="2"/>
</dbReference>
<gene>
    <name evidence="6" type="primary">soxS_1</name>
    <name evidence="6" type="ORF">LA5096_02008</name>
</gene>
<dbReference type="InterPro" id="IPR018060">
    <property type="entry name" value="HTH_AraC"/>
</dbReference>
<dbReference type="AlphaFoldDB" id="A0A0M7AZW8"/>
<reference evidence="7" key="1">
    <citation type="submission" date="2015-07" db="EMBL/GenBank/DDBJ databases">
        <authorList>
            <person name="Rodrigo-Torres Lidia"/>
            <person name="Arahal R.David."/>
        </authorList>
    </citation>
    <scope>NUCLEOTIDE SEQUENCE [LARGE SCALE GENOMIC DNA]</scope>
    <source>
        <strain evidence="7">CECT 5096</strain>
    </source>
</reference>
<dbReference type="InterPro" id="IPR020449">
    <property type="entry name" value="Tscrpt_reg_AraC-type_HTH"/>
</dbReference>
<keyword evidence="7" id="KW-1185">Reference proteome</keyword>
<keyword evidence="1" id="KW-0805">Transcription regulation</keyword>
<dbReference type="GeneID" id="97669406"/>
<dbReference type="EMBL" id="CXWC01000005">
    <property type="protein sequence ID" value="CTQ69075.1"/>
    <property type="molecule type" value="Genomic_DNA"/>
</dbReference>
<dbReference type="GO" id="GO:0043565">
    <property type="term" value="F:sequence-specific DNA binding"/>
    <property type="evidence" value="ECO:0007669"/>
    <property type="project" value="InterPro"/>
</dbReference>
<evidence type="ECO:0000256" key="2">
    <source>
        <dbReference type="ARBA" id="ARBA00023125"/>
    </source>
</evidence>
<dbReference type="RefSeq" id="WP_055391680.1">
    <property type="nucleotide sequence ID" value="NZ_CXWA01000017.1"/>
</dbReference>
<dbReference type="PANTHER" id="PTHR43436:SF1">
    <property type="entry name" value="TRANSCRIPTIONAL REGULATORY PROTEIN"/>
    <property type="match status" value="1"/>
</dbReference>
<dbReference type="Gene3D" id="1.10.10.60">
    <property type="entry name" value="Homeodomain-like"/>
    <property type="match status" value="1"/>
</dbReference>
<accession>A0A0M7AZW8</accession>
<feature type="compositionally biased region" description="Polar residues" evidence="4">
    <location>
        <begin position="284"/>
        <end position="293"/>
    </location>
</feature>
<evidence type="ECO:0000256" key="4">
    <source>
        <dbReference type="SAM" id="MobiDB-lite"/>
    </source>
</evidence>
<dbReference type="PRINTS" id="PR00032">
    <property type="entry name" value="HTHARAC"/>
</dbReference>
<dbReference type="Pfam" id="PF12833">
    <property type="entry name" value="HTH_18"/>
    <property type="match status" value="1"/>
</dbReference>
<name>A0A0M7AZW8_9HYPH</name>
<dbReference type="PROSITE" id="PS00041">
    <property type="entry name" value="HTH_ARAC_FAMILY_1"/>
    <property type="match status" value="1"/>
</dbReference>
<dbReference type="Pfam" id="PF06719">
    <property type="entry name" value="AraC_N"/>
    <property type="match status" value="1"/>
</dbReference>
<dbReference type="PROSITE" id="PS01124">
    <property type="entry name" value="HTH_ARAC_FAMILY_2"/>
    <property type="match status" value="1"/>
</dbReference>
<dbReference type="PANTHER" id="PTHR43436">
    <property type="entry name" value="ARAC-FAMILY TRANSCRIPTIONAL REGULATOR"/>
    <property type="match status" value="1"/>
</dbReference>
<evidence type="ECO:0000313" key="7">
    <source>
        <dbReference type="Proteomes" id="UP000049983"/>
    </source>
</evidence>
<evidence type="ECO:0000256" key="3">
    <source>
        <dbReference type="ARBA" id="ARBA00023163"/>
    </source>
</evidence>
<dbReference type="SMART" id="SM00342">
    <property type="entry name" value="HTH_ARAC"/>
    <property type="match status" value="1"/>
</dbReference>
<evidence type="ECO:0000256" key="1">
    <source>
        <dbReference type="ARBA" id="ARBA00023015"/>
    </source>
</evidence>
<keyword evidence="2" id="KW-0238">DNA-binding</keyword>
<sequence length="302" mass="32503">MKQEQVRQLIEGRIHDDGLVETGVTGVKLFRATQPVPCAPAVYEPCIVAIASGSKEAVLDGKRYVYDNTQYLCCPTSMPVTAGTPAASAQNPLFGVFISLNPRVMSELAIEMENAGGVIPTAKGSPNSFGIRLAGWDGAFSDALFRLLELGDSETDTAVLGDTRLRELYYAVLKGEAGRFARQAFGVGNTIARSIAHVSANLNAPISIDEMAKRAGMSRAVFHRKFKQATTMSPIQFVKSMRLNNAAMKISGGMTVSEAAMEVGYLSASQFSREFKRIYGRSPRQWSDAQHTPPTAAASIAT</sequence>
<feature type="region of interest" description="Disordered" evidence="4">
    <location>
        <begin position="282"/>
        <end position="302"/>
    </location>
</feature>
<dbReference type="STRING" id="311410.LA5095_06046"/>
<organism evidence="6 7">
    <name type="scientific">Roseibium album</name>
    <dbReference type="NCBI Taxonomy" id="311410"/>
    <lineage>
        <taxon>Bacteria</taxon>
        <taxon>Pseudomonadati</taxon>
        <taxon>Pseudomonadota</taxon>
        <taxon>Alphaproteobacteria</taxon>
        <taxon>Hyphomicrobiales</taxon>
        <taxon>Stappiaceae</taxon>
        <taxon>Roseibium</taxon>
    </lineage>
</organism>
<feature type="domain" description="HTH araC/xylS-type" evidence="5">
    <location>
        <begin position="192"/>
        <end position="289"/>
    </location>
</feature>
<evidence type="ECO:0000313" key="6">
    <source>
        <dbReference type="EMBL" id="CTQ69075.1"/>
    </source>
</evidence>
<proteinExistence type="predicted"/>
<dbReference type="GO" id="GO:0003700">
    <property type="term" value="F:DNA-binding transcription factor activity"/>
    <property type="evidence" value="ECO:0007669"/>
    <property type="project" value="InterPro"/>
</dbReference>